<protein>
    <recommendedName>
        <fullName evidence="9">Beach-domain-containing protein</fullName>
    </recommendedName>
</protein>
<evidence type="ECO:0000313" key="7">
    <source>
        <dbReference type="EMBL" id="KAJ3833898.1"/>
    </source>
</evidence>
<keyword evidence="1 3" id="KW-0853">WD repeat</keyword>
<feature type="region of interest" description="Disordered" evidence="4">
    <location>
        <begin position="17"/>
        <end position="43"/>
    </location>
</feature>
<dbReference type="SUPFAM" id="SSF81837">
    <property type="entry name" value="BEACH domain"/>
    <property type="match status" value="1"/>
</dbReference>
<dbReference type="InterPro" id="IPR015943">
    <property type="entry name" value="WD40/YVTN_repeat-like_dom_sf"/>
</dbReference>
<evidence type="ECO:0000256" key="3">
    <source>
        <dbReference type="PROSITE-ProRule" id="PRU00221"/>
    </source>
</evidence>
<feature type="domain" description="BEACH-type PH" evidence="6">
    <location>
        <begin position="1539"/>
        <end position="1661"/>
    </location>
</feature>
<dbReference type="SUPFAM" id="SSF50729">
    <property type="entry name" value="PH domain-like"/>
    <property type="match status" value="1"/>
</dbReference>
<comment type="caution">
    <text evidence="7">The sequence shown here is derived from an EMBL/GenBank/DDBJ whole genome shotgun (WGS) entry which is preliminary data.</text>
</comment>
<feature type="compositionally biased region" description="Low complexity" evidence="4">
    <location>
        <begin position="1461"/>
        <end position="1479"/>
    </location>
</feature>
<evidence type="ECO:0000256" key="4">
    <source>
        <dbReference type="SAM" id="MobiDB-lite"/>
    </source>
</evidence>
<dbReference type="SMART" id="SM00320">
    <property type="entry name" value="WD40"/>
    <property type="match status" value="3"/>
</dbReference>
<feature type="repeat" description="WD" evidence="3">
    <location>
        <begin position="2080"/>
        <end position="2101"/>
    </location>
</feature>
<feature type="domain" description="BEACH" evidence="5">
    <location>
        <begin position="1686"/>
        <end position="1975"/>
    </location>
</feature>
<organism evidence="7 8">
    <name type="scientific">Lentinula raphanica</name>
    <dbReference type="NCBI Taxonomy" id="153919"/>
    <lineage>
        <taxon>Eukaryota</taxon>
        <taxon>Fungi</taxon>
        <taxon>Dikarya</taxon>
        <taxon>Basidiomycota</taxon>
        <taxon>Agaricomycotina</taxon>
        <taxon>Agaricomycetes</taxon>
        <taxon>Agaricomycetidae</taxon>
        <taxon>Agaricales</taxon>
        <taxon>Marasmiineae</taxon>
        <taxon>Omphalotaceae</taxon>
        <taxon>Lentinula</taxon>
    </lineage>
</organism>
<dbReference type="SUPFAM" id="SSF50978">
    <property type="entry name" value="WD40 repeat-like"/>
    <property type="match status" value="1"/>
</dbReference>
<dbReference type="PANTHER" id="PTHR46108">
    <property type="entry name" value="BLUE CHEESE"/>
    <property type="match status" value="1"/>
</dbReference>
<feature type="region of interest" description="Disordered" evidence="4">
    <location>
        <begin position="665"/>
        <end position="700"/>
    </location>
</feature>
<dbReference type="Pfam" id="PF02138">
    <property type="entry name" value="Beach"/>
    <property type="match status" value="1"/>
</dbReference>
<dbReference type="PROSITE" id="PS50197">
    <property type="entry name" value="BEACH"/>
    <property type="match status" value="1"/>
</dbReference>
<dbReference type="PROSITE" id="PS50082">
    <property type="entry name" value="WD_REPEATS_2"/>
    <property type="match status" value="1"/>
</dbReference>
<proteinExistence type="predicted"/>
<gene>
    <name evidence="7" type="ORF">F5878DRAFT_545746</name>
</gene>
<dbReference type="InterPro" id="IPR036372">
    <property type="entry name" value="BEACH_dom_sf"/>
</dbReference>
<evidence type="ECO:0000313" key="8">
    <source>
        <dbReference type="Proteomes" id="UP001163846"/>
    </source>
</evidence>
<sequence length="2274" mass="249046">MFKTLLTPLRAKFNELSPLSPSANASHSGLLAAGGDDDENDSELAPEDFARDVLIELMRNSVENLKSAEEVGGRIEVLSEIKRIMDQEPQTKDVFRELDGFLVLLNVLSTVQHSNLSSNLDTSPSPPLITCIRLVFILASTALSSHPQNTEYFKLCVGYDSFRSAIEGLVTSTVRLREVCLGLLLGFALGDLNSEDADVEELVLHVDEGFPAELERKLVNATIRRPEAVYLLWRFLITPTTTQSSASPLHPMSSYPASNFTITFPTLKLLDVLASANHRNRAILSVGEVIRPLLVHYRTLCRDLQESRHAKGTGTEEMERTKKEKALTQKLLKKLLEMGASPAIARGLFQRVVTVKDVGDDKIDTDILDLLRSSMKSRWVEHFSLTGRAGMSFQTPPPEKGYKSSKGVGVGLPPTGFTFMVSFLSSWSSSAMSSRLSPSSYEEELISLRLTHNGKLELISAGNSNASSSTSESTRPARPVLSVQFTQARVLKKKWTHLTLVHYPGGGGSTGRGKGRDKSLFVDGALSDTIDWPYPANLDVKGSALSPSLVEYVLGDHRDITNSPSSYKEGKNGNAQDTNMDTMSWCIASSYLVALPLADDLPRFIHHLGPRYFGSFQDTEIARFLTYEAATSLNMFVFNAGALPNSNFSGTSSFGANSYASFTQAVSPGPSSAQNQRLLSPPSSAKPPNTPFSPSSPSSAALFSPLSPTIGMLHPPPGPSSLIRAIKEGIGMGVPESGIVWAVSPGGFPSGPPKSAYGSGFPKSAQRSAFSLNGNADDENALDDSNGVGGTGRDFVMHGDVYFVKAKTMDSALFRVGGIGIALKLVGAAKTSHELSRALGVFTDGIKNSWQNSEDVERLRGYDILADILRSKAGMINMTSFETIFEFLGMNFRCPDQSTVTNPPAYLSLALDFELWSLTPSPIHQVFFEHFSILLETSRWRAFNLGIYKRIGKGNAGLVRRLLFVLKMGWFESSGNKNLKDSTSLTFLLDALKSAAKALWTKDEGIKPLVSYLAANLHDGYEDPKNSKEKEEGSGPNSRNREKAEQVLVILTSILRSPQSSLPSPSPKSSPAPFPSFSLANTSSPYPYLKLFLTNLPLTRILLLLLGPRPSPVIASQILTIIGICVSPSDGTGTGKEVGFVGFGRKFELVGGWGVLRAVLSSEGGKCWNSDVNKAAFDVMLGRVSMLDENGTRNTSEENVVTCPQMAPIILSAMSAGLGVVAKECFEVTDDTDGKKIQSTIESLIETLLSLHSSSPTFRFVFQSQQTTAVFVGAYRAFPDSQATINPQAIRILEKLSHFGLGLALDNSVAGGQKREILDILQSAEAIINPTAERTNIDPGLVQDTRSIRQRLASGSAGLSNGLQFVGDRTVMKTLNRMYEWRKTIRESEKKRVRKEVLDLRETRRQISRLYDHTLTPTNIGERELWGKLIENRVGRSRLRWLWRLDETEGPHRIRKKLEPDNNTSDASNTSNASGNNPSFSNARGTVAVDPEAEAGGSGTVDVPPWAESYEVSSTDMDDRQLAEEIAEDKHRRVRHELEPGDVIECVGTVARVAGVDSSPGLLILGRTHIYMLDGLVENSDGEVIEAHDAPKSLFFVPGSIVELDGPQRAHRWSHEQIATFGSKTFLFRDVALEIYFKDSRSLLVVFIDKQKRSEINQRLTNIVSPASNHSQSVARTPLLGGIFSGLWTDADELSTAQRRWQAREISNFTYLCVLNQVSGRTPSDATQYPVFPWVLQDYTSSTLDLSNPESFRDLTKPMGAQTPARQEAASTRYANLSSVDEKPFHYGTHFSSSMIVCHFLIRMAPFTNMFKTLQGGDWDLPDRLFSDISRAYESAARDIRGDVRELIPEFFNLPEFLENSSDLDFGVQQNTGERIHDVKLPPWAKQDPLLFIIMNRRALESPHVSENLPAWIDLIWGYKQRDPASLNVFHPLSYEGSIDLDSITDELEREATVGIIHNFGQTPRKLFTTPHPQRYNHGLHTLPIGTLHGIEEDAHLLVQGSRCIKDLGPATPITALALDMVGEKILPCPPGVLYVPAHPHEQISWTPSHTGTKEIRVSVDSKVVQIIEGSLCSCAAFADANVLVTGSSDWSVRIWRLSRGGGGSTAVGGGGTPLSISQAHIMRIHTDEVVSVAACRAWSVIGYIATCSHQKLCLHTINARPIAVLDLTTLPNYTALRPPITSMAFHEREYSHLGVLATGGSDGIITLRTWSVDNTPEGEKARWEFVTLRAMKVRAPVGRGIAPSPAVTALKFLGESLCHGEETGKSYVWSLPD</sequence>
<dbReference type="InterPro" id="IPR023362">
    <property type="entry name" value="PH-BEACH_dom"/>
</dbReference>
<dbReference type="Pfam" id="PF23295">
    <property type="entry name" value="Arm_4"/>
    <property type="match status" value="1"/>
</dbReference>
<feature type="compositionally biased region" description="Polar residues" evidence="4">
    <location>
        <begin position="17"/>
        <end position="27"/>
    </location>
</feature>
<reference evidence="7" key="1">
    <citation type="submission" date="2022-08" db="EMBL/GenBank/DDBJ databases">
        <authorList>
            <consortium name="DOE Joint Genome Institute"/>
            <person name="Min B."/>
            <person name="Riley R."/>
            <person name="Sierra-Patev S."/>
            <person name="Naranjo-Ortiz M."/>
            <person name="Looney B."/>
            <person name="Konkel Z."/>
            <person name="Slot J.C."/>
            <person name="Sakamoto Y."/>
            <person name="Steenwyk J.L."/>
            <person name="Rokas A."/>
            <person name="Carro J."/>
            <person name="Camarero S."/>
            <person name="Ferreira P."/>
            <person name="Molpeceres G."/>
            <person name="Ruiz-Duenas F.J."/>
            <person name="Serrano A."/>
            <person name="Henrissat B."/>
            <person name="Drula E."/>
            <person name="Hughes K.W."/>
            <person name="Mata J.L."/>
            <person name="Ishikawa N.K."/>
            <person name="Vargas-Isla R."/>
            <person name="Ushijima S."/>
            <person name="Smith C.A."/>
            <person name="Ahrendt S."/>
            <person name="Andreopoulos W."/>
            <person name="He G."/>
            <person name="Labutti K."/>
            <person name="Lipzen A."/>
            <person name="Ng V."/>
            <person name="Sandor L."/>
            <person name="Barry K."/>
            <person name="Martinez A.T."/>
            <person name="Xiao Y."/>
            <person name="Gibbons J.G."/>
            <person name="Terashima K."/>
            <person name="Hibbett D.S."/>
            <person name="Grigoriev I.V."/>
        </authorList>
    </citation>
    <scope>NUCLEOTIDE SEQUENCE</scope>
    <source>
        <strain evidence="7">TFB9207</strain>
    </source>
</reference>
<feature type="region of interest" description="Disordered" evidence="4">
    <location>
        <begin position="1454"/>
        <end position="1484"/>
    </location>
</feature>
<feature type="compositionally biased region" description="Polar residues" evidence="4">
    <location>
        <begin position="665"/>
        <end position="683"/>
    </location>
</feature>
<dbReference type="InterPro" id="IPR000409">
    <property type="entry name" value="BEACH_dom"/>
</dbReference>
<dbReference type="Gene3D" id="2.130.10.10">
    <property type="entry name" value="YVTN repeat-like/Quinoprotein amine dehydrogenase"/>
    <property type="match status" value="1"/>
</dbReference>
<dbReference type="InterPro" id="IPR011993">
    <property type="entry name" value="PH-like_dom_sf"/>
</dbReference>
<evidence type="ECO:0000259" key="6">
    <source>
        <dbReference type="PROSITE" id="PS51783"/>
    </source>
</evidence>
<dbReference type="CDD" id="cd06071">
    <property type="entry name" value="Beach"/>
    <property type="match status" value="1"/>
</dbReference>
<dbReference type="Gene3D" id="1.10.1540.10">
    <property type="entry name" value="BEACH domain"/>
    <property type="match status" value="1"/>
</dbReference>
<dbReference type="InterPro" id="IPR051944">
    <property type="entry name" value="BEACH_domain_protein"/>
</dbReference>
<keyword evidence="8" id="KW-1185">Reference proteome</keyword>
<evidence type="ECO:0000259" key="5">
    <source>
        <dbReference type="PROSITE" id="PS50197"/>
    </source>
</evidence>
<dbReference type="InterPro" id="IPR001680">
    <property type="entry name" value="WD40_rpt"/>
</dbReference>
<accession>A0AA38P084</accession>
<feature type="region of interest" description="Disordered" evidence="4">
    <location>
        <begin position="1021"/>
        <end position="1042"/>
    </location>
</feature>
<dbReference type="SMART" id="SM01026">
    <property type="entry name" value="Beach"/>
    <property type="match status" value="1"/>
</dbReference>
<dbReference type="PROSITE" id="PS51783">
    <property type="entry name" value="PH_BEACH"/>
    <property type="match status" value="1"/>
</dbReference>
<dbReference type="EMBL" id="MU806614">
    <property type="protein sequence ID" value="KAJ3833898.1"/>
    <property type="molecule type" value="Genomic_DNA"/>
</dbReference>
<dbReference type="InterPro" id="IPR036322">
    <property type="entry name" value="WD40_repeat_dom_sf"/>
</dbReference>
<evidence type="ECO:0000256" key="1">
    <source>
        <dbReference type="ARBA" id="ARBA00022574"/>
    </source>
</evidence>
<dbReference type="InterPro" id="IPR056252">
    <property type="entry name" value="Alfy-like_Arm-like"/>
</dbReference>
<name>A0AA38P084_9AGAR</name>
<evidence type="ECO:0000256" key="2">
    <source>
        <dbReference type="ARBA" id="ARBA00022737"/>
    </source>
</evidence>
<evidence type="ECO:0008006" key="9">
    <source>
        <dbReference type="Google" id="ProtNLM"/>
    </source>
</evidence>
<dbReference type="Pfam" id="PF14844">
    <property type="entry name" value="PH_BEACH"/>
    <property type="match status" value="1"/>
</dbReference>
<dbReference type="Gene3D" id="2.30.29.30">
    <property type="entry name" value="Pleckstrin-homology domain (PH domain)/Phosphotyrosine-binding domain (PTB)"/>
    <property type="match status" value="1"/>
</dbReference>
<dbReference type="Proteomes" id="UP001163846">
    <property type="component" value="Unassembled WGS sequence"/>
</dbReference>
<keyword evidence="2" id="KW-0677">Repeat</keyword>
<dbReference type="PANTHER" id="PTHR46108:SF4">
    <property type="entry name" value="BLUE CHEESE"/>
    <property type="match status" value="1"/>
</dbReference>